<dbReference type="InterPro" id="IPR019923">
    <property type="entry name" value="Lucif-like_OxRdtase_MSMEG_2516"/>
</dbReference>
<dbReference type="InterPro" id="IPR050172">
    <property type="entry name" value="SsuD_RutA_monooxygenase"/>
</dbReference>
<dbReference type="EC" id="1.14.14.5" evidence="6"/>
<gene>
    <name evidence="6" type="primary">ssuD_6</name>
    <name evidence="6" type="ORF">B7C42_07204</name>
</gene>
<dbReference type="PANTHER" id="PTHR42847">
    <property type="entry name" value="ALKANESULFONATE MONOOXYGENASE"/>
    <property type="match status" value="1"/>
</dbReference>
<keyword evidence="2" id="KW-0288">FMN</keyword>
<dbReference type="Pfam" id="PF00296">
    <property type="entry name" value="Bac_luciferase"/>
    <property type="match status" value="1"/>
</dbReference>
<feature type="domain" description="Luciferase-like" evidence="5">
    <location>
        <begin position="16"/>
        <end position="164"/>
    </location>
</feature>
<evidence type="ECO:0000259" key="5">
    <source>
        <dbReference type="Pfam" id="PF00296"/>
    </source>
</evidence>
<proteinExistence type="predicted"/>
<evidence type="ECO:0000256" key="4">
    <source>
        <dbReference type="ARBA" id="ARBA00023033"/>
    </source>
</evidence>
<sequence>MREFRFGVNFLNPGSADEWAAKCRRAESLGYDVLLVPDHLELPAPFPSVLAAAQAAERPRVGTFVLNAAFWNPVLLARDVVSTDRLTGGRLELGLGTGYVRDEFEEAGIDFGTPRSRVDHLEKTLTELRRLLPEPHPTILLGGSGNRMLRLAARHADIIAFTGGESVPGATDGSMRLSSAETVDDRVAAARRFVTEYDRDPEFNILVQQVVETTDRTAAATEIAAQMDHLSVVEVLDAPTLLIGTPAEMADQVRERRERYGFSYVTVLEPAMEAFAKVMREVRD</sequence>
<dbReference type="GO" id="GO:0046306">
    <property type="term" value="P:alkanesulfonate catabolic process"/>
    <property type="evidence" value="ECO:0007669"/>
    <property type="project" value="TreeGrafter"/>
</dbReference>
<dbReference type="InterPro" id="IPR036661">
    <property type="entry name" value="Luciferase-like_sf"/>
</dbReference>
<keyword evidence="4 6" id="KW-0503">Monooxygenase</keyword>
<dbReference type="Proteomes" id="UP000215506">
    <property type="component" value="Unassembled WGS sequence"/>
</dbReference>
<keyword evidence="3 6" id="KW-0560">Oxidoreductase</keyword>
<evidence type="ECO:0000313" key="7">
    <source>
        <dbReference type="Proteomes" id="UP000215506"/>
    </source>
</evidence>
<dbReference type="SUPFAM" id="SSF51679">
    <property type="entry name" value="Bacterial luciferase-like"/>
    <property type="match status" value="1"/>
</dbReference>
<comment type="caution">
    <text evidence="6">The sequence shown here is derived from an EMBL/GenBank/DDBJ whole genome shotgun (WGS) entry which is preliminary data.</text>
</comment>
<name>A0A231GVX9_9NOCA</name>
<keyword evidence="1" id="KW-0285">Flavoprotein</keyword>
<evidence type="ECO:0000256" key="1">
    <source>
        <dbReference type="ARBA" id="ARBA00022630"/>
    </source>
</evidence>
<reference evidence="6 7" key="1">
    <citation type="submission" date="2017-07" db="EMBL/GenBank/DDBJ databases">
        <title>First draft Genome Sequence of Nocardia cerradoensis isolated from human infection.</title>
        <authorList>
            <person name="Carrasco G."/>
        </authorList>
    </citation>
    <scope>NUCLEOTIDE SEQUENCE [LARGE SCALE GENOMIC DNA]</scope>
    <source>
        <strain evidence="6 7">CNM20130759</strain>
    </source>
</reference>
<dbReference type="InterPro" id="IPR011251">
    <property type="entry name" value="Luciferase-like_dom"/>
</dbReference>
<dbReference type="RefSeq" id="WP_094028043.1">
    <property type="nucleotide sequence ID" value="NZ_NGAF01000027.1"/>
</dbReference>
<dbReference type="Gene3D" id="3.20.20.30">
    <property type="entry name" value="Luciferase-like domain"/>
    <property type="match status" value="1"/>
</dbReference>
<accession>A0A231GVX9</accession>
<dbReference type="GO" id="GO:0008726">
    <property type="term" value="F:alkanesulfonate monooxygenase activity"/>
    <property type="evidence" value="ECO:0007669"/>
    <property type="project" value="UniProtKB-EC"/>
</dbReference>
<dbReference type="AlphaFoldDB" id="A0A231GVX9"/>
<organism evidence="6 7">
    <name type="scientific">Nocardia cerradoensis</name>
    <dbReference type="NCBI Taxonomy" id="85688"/>
    <lineage>
        <taxon>Bacteria</taxon>
        <taxon>Bacillati</taxon>
        <taxon>Actinomycetota</taxon>
        <taxon>Actinomycetes</taxon>
        <taxon>Mycobacteriales</taxon>
        <taxon>Nocardiaceae</taxon>
        <taxon>Nocardia</taxon>
    </lineage>
</organism>
<evidence type="ECO:0000256" key="3">
    <source>
        <dbReference type="ARBA" id="ARBA00023002"/>
    </source>
</evidence>
<protein>
    <submittedName>
        <fullName evidence="6">Alkanesulfonate monooxygenase</fullName>
        <ecNumber evidence="6">1.14.14.5</ecNumber>
    </submittedName>
</protein>
<dbReference type="EMBL" id="NGAF01000027">
    <property type="protein sequence ID" value="OXR40780.1"/>
    <property type="molecule type" value="Genomic_DNA"/>
</dbReference>
<evidence type="ECO:0000256" key="2">
    <source>
        <dbReference type="ARBA" id="ARBA00022643"/>
    </source>
</evidence>
<keyword evidence="7" id="KW-1185">Reference proteome</keyword>
<dbReference type="PANTHER" id="PTHR42847:SF4">
    <property type="entry name" value="ALKANESULFONATE MONOOXYGENASE-RELATED"/>
    <property type="match status" value="1"/>
</dbReference>
<dbReference type="NCBIfam" id="TIGR03621">
    <property type="entry name" value="F420_MSMEG_2516"/>
    <property type="match status" value="1"/>
</dbReference>
<evidence type="ECO:0000313" key="6">
    <source>
        <dbReference type="EMBL" id="OXR40780.1"/>
    </source>
</evidence>